<comment type="caution">
    <text evidence="6">The sequence shown here is derived from an EMBL/GenBank/DDBJ whole genome shotgun (WGS) entry which is preliminary data.</text>
</comment>
<evidence type="ECO:0000259" key="5">
    <source>
        <dbReference type="PROSITE" id="PS01124"/>
    </source>
</evidence>
<dbReference type="InterPro" id="IPR018062">
    <property type="entry name" value="HTH_AraC-typ_CS"/>
</dbReference>
<evidence type="ECO:0000256" key="1">
    <source>
        <dbReference type="ARBA" id="ARBA00023015"/>
    </source>
</evidence>
<evidence type="ECO:0000313" key="7">
    <source>
        <dbReference type="Proteomes" id="UP000632125"/>
    </source>
</evidence>
<reference evidence="6" key="1">
    <citation type="submission" date="2020-09" db="EMBL/GenBank/DDBJ databases">
        <title>A novel bacterium of genus Paenibacillus, isolated from South China Sea.</title>
        <authorList>
            <person name="Huang H."/>
            <person name="Mo K."/>
            <person name="Hu Y."/>
        </authorList>
    </citation>
    <scope>NUCLEOTIDE SEQUENCE</scope>
    <source>
        <strain evidence="6">IB182493</strain>
    </source>
</reference>
<gene>
    <name evidence="6" type="ORF">IDH41_15490</name>
</gene>
<evidence type="ECO:0000256" key="2">
    <source>
        <dbReference type="ARBA" id="ARBA00023125"/>
    </source>
</evidence>
<keyword evidence="7" id="KW-1185">Reference proteome</keyword>
<dbReference type="InterPro" id="IPR050204">
    <property type="entry name" value="AraC_XylS_family_regulators"/>
</dbReference>
<feature type="domain" description="HTH araC/xylS-type" evidence="5">
    <location>
        <begin position="170"/>
        <end position="268"/>
    </location>
</feature>
<evidence type="ECO:0000256" key="4">
    <source>
        <dbReference type="ARBA" id="ARBA00023163"/>
    </source>
</evidence>
<sequence length="297" mass="33980">MSEQAVSDWPVVHNVGDIIMQAGFVLGPRTINDYELVYFPDGSGTIYEVEGMPYLLDEPCFVFTRPGEWHAYRFAPEKNVRHMFVHFEYASLREGSERFEPLLSGGNRFLAEHYALVAGMMQKLLWIANRQPPHWARRLAALLSASLEELSIAPEPSGGDEARPLPVQVQRAVEYMEEHLSGPLTIEEIAARSGWTHEHFTRVFSQSLGMTPKRMLLERRLRRAELLMMRGAGSLKQIAYSVGFGDEHHFSKMYKRIRGITASEYIKRCNDPLFRHTAAAMDARAHYPVNRYIPVQT</sequence>
<dbReference type="RefSeq" id="WP_190862680.1">
    <property type="nucleotide sequence ID" value="NZ_JACXIY010000017.1"/>
</dbReference>
<dbReference type="InterPro" id="IPR037923">
    <property type="entry name" value="HTH-like"/>
</dbReference>
<evidence type="ECO:0000256" key="3">
    <source>
        <dbReference type="ARBA" id="ARBA00023159"/>
    </source>
</evidence>
<dbReference type="PROSITE" id="PS00041">
    <property type="entry name" value="HTH_ARAC_FAMILY_1"/>
    <property type="match status" value="1"/>
</dbReference>
<keyword evidence="4" id="KW-0804">Transcription</keyword>
<evidence type="ECO:0000313" key="6">
    <source>
        <dbReference type="EMBL" id="MBD2869993.1"/>
    </source>
</evidence>
<keyword evidence="2" id="KW-0238">DNA-binding</keyword>
<dbReference type="InterPro" id="IPR009057">
    <property type="entry name" value="Homeodomain-like_sf"/>
</dbReference>
<dbReference type="Gene3D" id="1.10.10.60">
    <property type="entry name" value="Homeodomain-like"/>
    <property type="match status" value="2"/>
</dbReference>
<protein>
    <submittedName>
        <fullName evidence="6">Helix-turn-helix transcriptional regulator</fullName>
    </submittedName>
</protein>
<name>A0A927CNS9_9BACL</name>
<keyword evidence="3" id="KW-0010">Activator</keyword>
<dbReference type="Pfam" id="PF12833">
    <property type="entry name" value="HTH_18"/>
    <property type="match status" value="1"/>
</dbReference>
<dbReference type="GO" id="GO:0003700">
    <property type="term" value="F:DNA-binding transcription factor activity"/>
    <property type="evidence" value="ECO:0007669"/>
    <property type="project" value="InterPro"/>
</dbReference>
<dbReference type="GO" id="GO:0043565">
    <property type="term" value="F:sequence-specific DNA binding"/>
    <property type="evidence" value="ECO:0007669"/>
    <property type="project" value="InterPro"/>
</dbReference>
<dbReference type="PROSITE" id="PS01124">
    <property type="entry name" value="HTH_ARAC_FAMILY_2"/>
    <property type="match status" value="1"/>
</dbReference>
<organism evidence="6 7">
    <name type="scientific">Paenibacillus arenilitoris</name>
    <dbReference type="NCBI Taxonomy" id="2772299"/>
    <lineage>
        <taxon>Bacteria</taxon>
        <taxon>Bacillati</taxon>
        <taxon>Bacillota</taxon>
        <taxon>Bacilli</taxon>
        <taxon>Bacillales</taxon>
        <taxon>Paenibacillaceae</taxon>
        <taxon>Paenibacillus</taxon>
    </lineage>
</organism>
<dbReference type="PANTHER" id="PTHR46796">
    <property type="entry name" value="HTH-TYPE TRANSCRIPTIONAL ACTIVATOR RHAS-RELATED"/>
    <property type="match status" value="1"/>
</dbReference>
<accession>A0A927CNS9</accession>
<dbReference type="AlphaFoldDB" id="A0A927CNS9"/>
<dbReference type="SMART" id="SM00342">
    <property type="entry name" value="HTH_ARAC"/>
    <property type="match status" value="1"/>
</dbReference>
<dbReference type="InterPro" id="IPR003313">
    <property type="entry name" value="AraC-bd"/>
</dbReference>
<keyword evidence="1" id="KW-0805">Transcription regulation</keyword>
<dbReference type="Pfam" id="PF02311">
    <property type="entry name" value="AraC_binding"/>
    <property type="match status" value="1"/>
</dbReference>
<dbReference type="Proteomes" id="UP000632125">
    <property type="component" value="Unassembled WGS sequence"/>
</dbReference>
<dbReference type="InterPro" id="IPR018060">
    <property type="entry name" value="HTH_AraC"/>
</dbReference>
<dbReference type="EMBL" id="JACXIY010000017">
    <property type="protein sequence ID" value="MBD2869993.1"/>
    <property type="molecule type" value="Genomic_DNA"/>
</dbReference>
<proteinExistence type="predicted"/>
<dbReference type="SUPFAM" id="SSF46689">
    <property type="entry name" value="Homeodomain-like"/>
    <property type="match status" value="2"/>
</dbReference>
<dbReference type="SUPFAM" id="SSF51215">
    <property type="entry name" value="Regulatory protein AraC"/>
    <property type="match status" value="1"/>
</dbReference>